<evidence type="ECO:0000313" key="7">
    <source>
        <dbReference type="Proteomes" id="UP001151760"/>
    </source>
</evidence>
<protein>
    <submittedName>
        <fullName evidence="6">Reverse transcriptase domain-containing protein</fullName>
    </submittedName>
</protein>
<reference evidence="6" key="1">
    <citation type="journal article" date="2022" name="Int. J. Mol. Sci.">
        <title>Draft Genome of Tanacetum Coccineum: Genomic Comparison of Closely Related Tanacetum-Family Plants.</title>
        <authorList>
            <person name="Yamashiro T."/>
            <person name="Shiraishi A."/>
            <person name="Nakayama K."/>
            <person name="Satake H."/>
        </authorList>
    </citation>
    <scope>NUCLEOTIDE SEQUENCE</scope>
</reference>
<gene>
    <name evidence="6" type="ORF">Tco_0874155</name>
</gene>
<evidence type="ECO:0000259" key="3">
    <source>
        <dbReference type="Pfam" id="PF13456"/>
    </source>
</evidence>
<dbReference type="EMBL" id="BQNB010013397">
    <property type="protein sequence ID" value="GJT15449.1"/>
    <property type="molecule type" value="Genomic_DNA"/>
</dbReference>
<accession>A0ABQ5BQ02</accession>
<evidence type="ECO:0000256" key="2">
    <source>
        <dbReference type="SAM" id="MobiDB-lite"/>
    </source>
</evidence>
<dbReference type="InterPro" id="IPR012337">
    <property type="entry name" value="RNaseH-like_sf"/>
</dbReference>
<feature type="compositionally biased region" description="Basic residues" evidence="2">
    <location>
        <begin position="612"/>
        <end position="624"/>
    </location>
</feature>
<dbReference type="InterPro" id="IPR043128">
    <property type="entry name" value="Rev_trsase/Diguanyl_cyclase"/>
</dbReference>
<dbReference type="SUPFAM" id="SSF53098">
    <property type="entry name" value="Ribonuclease H-like"/>
    <property type="match status" value="1"/>
</dbReference>
<evidence type="ECO:0000259" key="4">
    <source>
        <dbReference type="Pfam" id="PF17919"/>
    </source>
</evidence>
<name>A0ABQ5BQ02_9ASTR</name>
<evidence type="ECO:0000259" key="5">
    <source>
        <dbReference type="Pfam" id="PF24626"/>
    </source>
</evidence>
<dbReference type="PANTHER" id="PTHR37984:SF5">
    <property type="entry name" value="PROTEIN NYNRIN-LIKE"/>
    <property type="match status" value="1"/>
</dbReference>
<feature type="region of interest" description="Disordered" evidence="2">
    <location>
        <begin position="1"/>
        <end position="25"/>
    </location>
</feature>
<dbReference type="Pfam" id="PF13456">
    <property type="entry name" value="RVT_3"/>
    <property type="match status" value="1"/>
</dbReference>
<reference evidence="6" key="2">
    <citation type="submission" date="2022-01" db="EMBL/GenBank/DDBJ databases">
        <authorList>
            <person name="Yamashiro T."/>
            <person name="Shiraishi A."/>
            <person name="Satake H."/>
            <person name="Nakayama K."/>
        </authorList>
    </citation>
    <scope>NUCLEOTIDE SEQUENCE</scope>
</reference>
<organism evidence="6 7">
    <name type="scientific">Tanacetum coccineum</name>
    <dbReference type="NCBI Taxonomy" id="301880"/>
    <lineage>
        <taxon>Eukaryota</taxon>
        <taxon>Viridiplantae</taxon>
        <taxon>Streptophyta</taxon>
        <taxon>Embryophyta</taxon>
        <taxon>Tracheophyta</taxon>
        <taxon>Spermatophyta</taxon>
        <taxon>Magnoliopsida</taxon>
        <taxon>eudicotyledons</taxon>
        <taxon>Gunneridae</taxon>
        <taxon>Pentapetalae</taxon>
        <taxon>asterids</taxon>
        <taxon>campanulids</taxon>
        <taxon>Asterales</taxon>
        <taxon>Asteraceae</taxon>
        <taxon>Asteroideae</taxon>
        <taxon>Anthemideae</taxon>
        <taxon>Anthemidinae</taxon>
        <taxon>Tanacetum</taxon>
    </lineage>
</organism>
<feature type="region of interest" description="Disordered" evidence="2">
    <location>
        <begin position="593"/>
        <end position="624"/>
    </location>
</feature>
<proteinExistence type="predicted"/>
<dbReference type="InterPro" id="IPR002156">
    <property type="entry name" value="RNaseH_domain"/>
</dbReference>
<feature type="compositionally biased region" description="Basic and acidic residues" evidence="2">
    <location>
        <begin position="602"/>
        <end position="611"/>
    </location>
</feature>
<keyword evidence="7" id="KW-1185">Reference proteome</keyword>
<dbReference type="Gene3D" id="3.30.420.10">
    <property type="entry name" value="Ribonuclease H-like superfamily/Ribonuclease H"/>
    <property type="match status" value="3"/>
</dbReference>
<dbReference type="InterPro" id="IPR050951">
    <property type="entry name" value="Retrovirus_Pol_polyprotein"/>
</dbReference>
<evidence type="ECO:0000256" key="1">
    <source>
        <dbReference type="ARBA" id="ARBA00023268"/>
    </source>
</evidence>
<dbReference type="PANTHER" id="PTHR37984">
    <property type="entry name" value="PROTEIN CBG26694"/>
    <property type="match status" value="1"/>
</dbReference>
<keyword evidence="6" id="KW-0808">Transferase</keyword>
<keyword evidence="6" id="KW-0548">Nucleotidyltransferase</keyword>
<sequence>MDHNDTQGKEGWFDEHELIEDDNDDTGDLEDYLIKKDTPYYVNEDEERSKERRCKLLGIPYVKPPTCKTLKFKVGLRRKGKELVVENKAERECKVRVGSNGNLLWEASILYDEKKGCVMDTLKFTAMPFRLTNALAVFMELMSREEKMYVKFSNNVEADHRGSYLDVEGINWPGIREKVITCTYATTEGSYEDCMANVTREEHEVHLGLVLELLKKEKLYTKFSKCKFWLREVQFLKQVINGDGIHVDPSKIEAIKNWKAPRTPSEVCSFLGLAGYYLRFIENFSKIAKSLTVLTQKSKSFDSGEEQENAFQTLKGKLCDAPILALLDGPEDFVVYCDASGLGLGCVLMQRGKVIAYASRQLKIHEKNYTTHDLELGVVVFALKIWRHYLVPFEGYGENPDNGRSPSVKVKAERSRPSGLLQQHEIPNGNGKVITMNLVTKVLPNVDRGSWDVHLPPVEFSYNNSYHSSVRCAPFEALYGRKCRSPIMWVEVGEVGPVAYQLDLPEELNGLHDTFHVSNLKKCLADPTLKVPLDEIRVDAKLNFVEEPVEILEREFKKLKRSRIAIVKVWWNSKRGPEFTWEREDQIKLKKRISKKRTKNQAKTDKTEHGMEKRRKDKVKSKPKTTKFKVKVNPDKVNGQSRSLEFYEYLSDFDMKRKARDHFRSMVGQEVKEGEQNGLILAKLSWNEALISRLRITEQMGVKNLQANVDSRLVANQVNGTYVAKEADMIRYLEKVRTLTSSFKAFSIRQVPRSENKKANALSKIASTSFAHLSKQVLVEELKEKSISEVEILAVVEEEGDTWMTPMFEYLMEETLQRILVERANRSLGEGIKARLDAKRNNWMEELSHVPWAHRTMIKSSNRDTPFSLTYGTETVIPAEIDMLTLRTAKVDLVQNNEALEINLDLLE</sequence>
<dbReference type="InterPro" id="IPR056924">
    <property type="entry name" value="SH3_Tf2-1"/>
</dbReference>
<feature type="domain" description="Tf2-1-like SH3-like" evidence="5">
    <location>
        <begin position="494"/>
        <end position="523"/>
    </location>
</feature>
<dbReference type="GO" id="GO:0003964">
    <property type="term" value="F:RNA-directed DNA polymerase activity"/>
    <property type="evidence" value="ECO:0007669"/>
    <property type="project" value="UniProtKB-KW"/>
</dbReference>
<dbReference type="InterPro" id="IPR036397">
    <property type="entry name" value="RNaseH_sf"/>
</dbReference>
<dbReference type="Pfam" id="PF24626">
    <property type="entry name" value="SH3_Tf2-1"/>
    <property type="match status" value="1"/>
</dbReference>
<comment type="caution">
    <text evidence="6">The sequence shown here is derived from an EMBL/GenBank/DDBJ whole genome shotgun (WGS) entry which is preliminary data.</text>
</comment>
<dbReference type="InterPro" id="IPR043502">
    <property type="entry name" value="DNA/RNA_pol_sf"/>
</dbReference>
<feature type="domain" description="RNase H type-1" evidence="3">
    <location>
        <begin position="688"/>
        <end position="764"/>
    </location>
</feature>
<feature type="domain" description="Reverse transcriptase/retrotransposon-derived protein RNase H-like" evidence="4">
    <location>
        <begin position="305"/>
        <end position="391"/>
    </location>
</feature>
<dbReference type="Gene3D" id="3.30.70.270">
    <property type="match status" value="2"/>
</dbReference>
<dbReference type="Proteomes" id="UP001151760">
    <property type="component" value="Unassembled WGS sequence"/>
</dbReference>
<keyword evidence="6" id="KW-0695">RNA-directed DNA polymerase</keyword>
<dbReference type="Pfam" id="PF17919">
    <property type="entry name" value="RT_RNaseH_2"/>
    <property type="match status" value="1"/>
</dbReference>
<feature type="compositionally biased region" description="Basic and acidic residues" evidence="2">
    <location>
        <begin position="1"/>
        <end position="16"/>
    </location>
</feature>
<keyword evidence="1" id="KW-0511">Multifunctional enzyme</keyword>
<dbReference type="SUPFAM" id="SSF56672">
    <property type="entry name" value="DNA/RNA polymerases"/>
    <property type="match status" value="1"/>
</dbReference>
<evidence type="ECO:0000313" key="6">
    <source>
        <dbReference type="EMBL" id="GJT15449.1"/>
    </source>
</evidence>
<dbReference type="InterPro" id="IPR041577">
    <property type="entry name" value="RT_RNaseH_2"/>
</dbReference>